<proteinExistence type="inferred from homology"/>
<organism evidence="6 7">
    <name type="scientific">Aureococcus anophagefferens</name>
    <name type="common">Harmful bloom alga</name>
    <dbReference type="NCBI Taxonomy" id="44056"/>
    <lineage>
        <taxon>Eukaryota</taxon>
        <taxon>Sar</taxon>
        <taxon>Stramenopiles</taxon>
        <taxon>Ochrophyta</taxon>
        <taxon>Pelagophyceae</taxon>
        <taxon>Pelagomonadales</taxon>
        <taxon>Pelagomonadaceae</taxon>
        <taxon>Aureococcus</taxon>
    </lineage>
</organism>
<protein>
    <submittedName>
        <fullName evidence="6">Translation initiation factor</fullName>
    </submittedName>
</protein>
<dbReference type="InterPro" id="IPR016190">
    <property type="entry name" value="Transl_init_fac_IF2/IF5_Zn-bd"/>
</dbReference>
<accession>A0ABR1FQU2</accession>
<dbReference type="Proteomes" id="UP001363151">
    <property type="component" value="Unassembled WGS sequence"/>
</dbReference>
<dbReference type="PANTHER" id="PTHR23001">
    <property type="entry name" value="EUKARYOTIC TRANSLATION INITIATION FACTOR"/>
    <property type="match status" value="1"/>
</dbReference>
<dbReference type="SMART" id="SM00653">
    <property type="entry name" value="eIF2B_5"/>
    <property type="match status" value="1"/>
</dbReference>
<dbReference type="InterPro" id="IPR002735">
    <property type="entry name" value="Transl_init_fac_IF2/IF5_dom"/>
</dbReference>
<dbReference type="SUPFAM" id="SSF75689">
    <property type="entry name" value="Zinc-binding domain of translation initiation factor 2 beta"/>
    <property type="match status" value="1"/>
</dbReference>
<comment type="caution">
    <text evidence="6">The sequence shown here is derived from an EMBL/GenBank/DDBJ whole genome shotgun (WGS) entry which is preliminary data.</text>
</comment>
<comment type="similarity">
    <text evidence="1">Belongs to the eIF-2-beta/eIF-5 family.</text>
</comment>
<evidence type="ECO:0000256" key="4">
    <source>
        <dbReference type="SAM" id="MobiDB-lite"/>
    </source>
</evidence>
<evidence type="ECO:0000313" key="6">
    <source>
        <dbReference type="EMBL" id="KAK7235841.1"/>
    </source>
</evidence>
<dbReference type="EMBL" id="JBBJCI010000289">
    <property type="protein sequence ID" value="KAK7235841.1"/>
    <property type="molecule type" value="Genomic_DNA"/>
</dbReference>
<keyword evidence="2 6" id="KW-0396">Initiation factor</keyword>
<feature type="region of interest" description="Disordered" evidence="4">
    <location>
        <begin position="407"/>
        <end position="428"/>
    </location>
</feature>
<feature type="region of interest" description="Disordered" evidence="4">
    <location>
        <begin position="1"/>
        <end position="43"/>
    </location>
</feature>
<feature type="compositionally biased region" description="Acidic residues" evidence="4">
    <location>
        <begin position="1"/>
        <end position="12"/>
    </location>
</feature>
<feature type="domain" description="Translation initiation factor IF2/IF5" evidence="5">
    <location>
        <begin position="78"/>
        <end position="190"/>
    </location>
</feature>
<sequence>MADDEPKPDEEVAAMFDLSKMKKKKKKKKVEESDAPEGGALASAAPRAAANAACYSYKELLDRVVGILQANNPELSEKRRHTMKPPQLMRWRRPKKTLWVNFQEICKMMHRSPEHVFQFFMAELGTEGSIDGTQRLVIRGKCVPKYIESLLRKYIAEYVTCQMCRSPSTSLTRDSVSRLFFLHCQDCGSSRSVAPIRAGFHAQTRGPPRAPQPLPKREKKKARDGSLLGVFTFSRKKDKADGTPGSVVNDGDKSSTVGSELAPSAGTAARAARTARKAPRGRRPSASGSEASFRAPPSEATDDALSGGARDDAARGLRARPERGDGRRALRRRRGRRALPRAAKALYKSGGAEKRAFLDAGRRASFARGVEPTKGDAMGYLRSVGVDLRKVGHKQWRSWLANIESAVDSPGDAPGDASASTRATLDAR</sequence>
<keyword evidence="7" id="KW-1185">Reference proteome</keyword>
<dbReference type="Gene3D" id="3.30.30.170">
    <property type="match status" value="1"/>
</dbReference>
<evidence type="ECO:0000259" key="5">
    <source>
        <dbReference type="SMART" id="SM00653"/>
    </source>
</evidence>
<dbReference type="InterPro" id="IPR016189">
    <property type="entry name" value="Transl_init_fac_IF2/IF5_N"/>
</dbReference>
<dbReference type="Pfam" id="PF01873">
    <property type="entry name" value="eIF-5_eIF-2B"/>
    <property type="match status" value="1"/>
</dbReference>
<feature type="compositionally biased region" description="Polar residues" evidence="4">
    <location>
        <begin position="418"/>
        <end position="428"/>
    </location>
</feature>
<feature type="compositionally biased region" description="Basic residues" evidence="4">
    <location>
        <begin position="273"/>
        <end position="283"/>
    </location>
</feature>
<dbReference type="SUPFAM" id="SSF100966">
    <property type="entry name" value="Translation initiation factor 2 beta, aIF2beta, N-terminal domain"/>
    <property type="match status" value="1"/>
</dbReference>
<evidence type="ECO:0000313" key="7">
    <source>
        <dbReference type="Proteomes" id="UP001363151"/>
    </source>
</evidence>
<evidence type="ECO:0000256" key="2">
    <source>
        <dbReference type="ARBA" id="ARBA00022540"/>
    </source>
</evidence>
<evidence type="ECO:0000256" key="1">
    <source>
        <dbReference type="ARBA" id="ARBA00010397"/>
    </source>
</evidence>
<feature type="compositionally biased region" description="Basic residues" evidence="4">
    <location>
        <begin position="329"/>
        <end position="339"/>
    </location>
</feature>
<dbReference type="InterPro" id="IPR045196">
    <property type="entry name" value="IF2/IF5"/>
</dbReference>
<evidence type="ECO:0000256" key="3">
    <source>
        <dbReference type="ARBA" id="ARBA00022917"/>
    </source>
</evidence>
<name>A0ABR1FQU2_AURAN</name>
<gene>
    <name evidence="6" type="primary">SUI3</name>
    <name evidence="6" type="ORF">SO694_00064130</name>
</gene>
<dbReference type="GO" id="GO:0003743">
    <property type="term" value="F:translation initiation factor activity"/>
    <property type="evidence" value="ECO:0007669"/>
    <property type="project" value="UniProtKB-KW"/>
</dbReference>
<feature type="compositionally biased region" description="Basic and acidic residues" evidence="4">
    <location>
        <begin position="309"/>
        <end position="328"/>
    </location>
</feature>
<feature type="region of interest" description="Disordered" evidence="4">
    <location>
        <begin position="201"/>
        <end position="342"/>
    </location>
</feature>
<dbReference type="PANTHER" id="PTHR23001:SF3">
    <property type="entry name" value="EUKARYOTIC TRANSLATION INITIATION FACTOR 2 SUBUNIT 2"/>
    <property type="match status" value="1"/>
</dbReference>
<reference evidence="6 7" key="1">
    <citation type="submission" date="2024-03" db="EMBL/GenBank/DDBJ databases">
        <title>Aureococcus anophagefferens CCMP1851 and Kratosvirus quantuckense: Draft genome of a second virus-susceptible host strain in the model system.</title>
        <authorList>
            <person name="Chase E."/>
            <person name="Truchon A.R."/>
            <person name="Schepens W."/>
            <person name="Wilhelm S.W."/>
        </authorList>
    </citation>
    <scope>NUCLEOTIDE SEQUENCE [LARGE SCALE GENOMIC DNA]</scope>
    <source>
        <strain evidence="6 7">CCMP1851</strain>
    </source>
</reference>
<keyword evidence="3" id="KW-0648">Protein biosynthesis</keyword>